<comment type="similarity">
    <text evidence="2">Belongs to the wax synthase family.</text>
</comment>
<evidence type="ECO:0000256" key="8">
    <source>
        <dbReference type="ARBA" id="ARBA00023315"/>
    </source>
</evidence>
<keyword evidence="4 9" id="KW-0812">Transmembrane</keyword>
<sequence length="386" mass="44390">MEDGEMNSMMKVWLSIFASLTYCYIIGKMIPKGLTRLLCVLPIVCLFLVLPLELTSIHFGGMTAFFVAWLANFKLLLFAFGKGPLCLDPKISFGRFVSVACFPIKILQIPPQKPNLNGHSHGNQSQKSHLNGHDRQKLISRKGPHKSFLNYATKGLLLAMLVATYDYSDYIHPKIMWLLYCFHIYFFLEIFLAMLASVVRTLSGLELEPQFNDPYLSTSLQDFWGRRWNLMVTSILRPIVYDPIIYTCKNFIGRRWAQGVAILGTFLVSALMHELIFYYLGRVKPTWEITWFFLLHGVCLPVEIALKRAVNGRWQFPRPIQTILTIGFVIATGFWLFFPPFLACKAGVRAIDEYAAVRGYLKEAGHACFPWIFQKICWLVNIQRFD</sequence>
<dbReference type="GeneID" id="105108406"/>
<reference evidence="12" key="1">
    <citation type="submission" date="2025-08" db="UniProtKB">
        <authorList>
            <consortium name="RefSeq"/>
        </authorList>
    </citation>
    <scope>IDENTIFICATION</scope>
</reference>
<dbReference type="Proteomes" id="UP000694918">
    <property type="component" value="Unplaced"/>
</dbReference>
<feature type="domain" description="Wax synthase" evidence="10">
    <location>
        <begin position="208"/>
        <end position="294"/>
    </location>
</feature>
<dbReference type="InterPro" id="IPR032805">
    <property type="entry name" value="Wax_synthase_dom"/>
</dbReference>
<dbReference type="Pfam" id="PF13813">
    <property type="entry name" value="MBOAT_2"/>
    <property type="match status" value="1"/>
</dbReference>
<dbReference type="GO" id="GO:0008374">
    <property type="term" value="F:O-acyltransferase activity"/>
    <property type="evidence" value="ECO:0007669"/>
    <property type="project" value="InterPro"/>
</dbReference>
<keyword evidence="11" id="KW-1185">Reference proteome</keyword>
<evidence type="ECO:0000256" key="9">
    <source>
        <dbReference type="SAM" id="Phobius"/>
    </source>
</evidence>
<keyword evidence="7 9" id="KW-0472">Membrane</keyword>
<feature type="transmembrane region" description="Helical" evidence="9">
    <location>
        <begin position="148"/>
        <end position="165"/>
    </location>
</feature>
<evidence type="ECO:0000256" key="4">
    <source>
        <dbReference type="ARBA" id="ARBA00022692"/>
    </source>
</evidence>
<dbReference type="InterPro" id="IPR017088">
    <property type="entry name" value="Wax_synthase_Magnoliopsida"/>
</dbReference>
<evidence type="ECO:0000256" key="5">
    <source>
        <dbReference type="ARBA" id="ARBA00022989"/>
    </source>
</evidence>
<evidence type="ECO:0000256" key="3">
    <source>
        <dbReference type="ARBA" id="ARBA00022679"/>
    </source>
</evidence>
<dbReference type="RefSeq" id="XP_011001006.1">
    <property type="nucleotide sequence ID" value="XM_011002704.1"/>
</dbReference>
<evidence type="ECO:0000313" key="12">
    <source>
        <dbReference type="RefSeq" id="XP_011001006.1"/>
    </source>
</evidence>
<name>A0AAJ6X0L8_POPEU</name>
<dbReference type="PIRSF" id="PIRSF037006">
    <property type="entry name" value="Wax_synthase"/>
    <property type="match status" value="1"/>
</dbReference>
<accession>A0AAJ6X0L8</accession>
<protein>
    <submittedName>
        <fullName evidence="12">Acyl-CoA--sterol O-acyltransferase 1-like</fullName>
    </submittedName>
</protein>
<comment type="subcellular location">
    <subcellularLocation>
        <location evidence="1">Membrane</location>
        <topology evidence="1">Multi-pass membrane protein</topology>
    </subcellularLocation>
</comment>
<dbReference type="KEGG" id="peu:105108406"/>
<evidence type="ECO:0000256" key="1">
    <source>
        <dbReference type="ARBA" id="ARBA00004141"/>
    </source>
</evidence>
<feature type="transmembrane region" description="Helical" evidence="9">
    <location>
        <begin position="177"/>
        <end position="199"/>
    </location>
</feature>
<keyword evidence="6" id="KW-0443">Lipid metabolism</keyword>
<organism evidence="11 12">
    <name type="scientific">Populus euphratica</name>
    <name type="common">Euphrates poplar</name>
    <dbReference type="NCBI Taxonomy" id="75702"/>
    <lineage>
        <taxon>Eukaryota</taxon>
        <taxon>Viridiplantae</taxon>
        <taxon>Streptophyta</taxon>
        <taxon>Embryophyta</taxon>
        <taxon>Tracheophyta</taxon>
        <taxon>Spermatophyta</taxon>
        <taxon>Magnoliopsida</taxon>
        <taxon>eudicotyledons</taxon>
        <taxon>Gunneridae</taxon>
        <taxon>Pentapetalae</taxon>
        <taxon>rosids</taxon>
        <taxon>fabids</taxon>
        <taxon>Malpighiales</taxon>
        <taxon>Salicaceae</taxon>
        <taxon>Saliceae</taxon>
        <taxon>Populus</taxon>
    </lineage>
</organism>
<evidence type="ECO:0000256" key="7">
    <source>
        <dbReference type="ARBA" id="ARBA00023136"/>
    </source>
</evidence>
<dbReference type="GO" id="GO:0016020">
    <property type="term" value="C:membrane"/>
    <property type="evidence" value="ECO:0007669"/>
    <property type="project" value="UniProtKB-SubCell"/>
</dbReference>
<keyword evidence="5 9" id="KW-1133">Transmembrane helix</keyword>
<feature type="transmembrane region" description="Helical" evidence="9">
    <location>
        <begin position="34"/>
        <end position="52"/>
    </location>
</feature>
<dbReference type="AlphaFoldDB" id="A0AAJ6X0L8"/>
<keyword evidence="3" id="KW-0808">Transferase</keyword>
<evidence type="ECO:0000313" key="11">
    <source>
        <dbReference type="Proteomes" id="UP000694918"/>
    </source>
</evidence>
<dbReference type="GO" id="GO:0006629">
    <property type="term" value="P:lipid metabolic process"/>
    <property type="evidence" value="ECO:0007669"/>
    <property type="project" value="UniProtKB-KW"/>
</dbReference>
<feature type="transmembrane region" description="Helical" evidence="9">
    <location>
        <begin position="58"/>
        <end position="80"/>
    </location>
</feature>
<feature type="transmembrane region" description="Helical" evidence="9">
    <location>
        <begin position="322"/>
        <end position="342"/>
    </location>
</feature>
<evidence type="ECO:0000259" key="10">
    <source>
        <dbReference type="Pfam" id="PF13813"/>
    </source>
</evidence>
<evidence type="ECO:0000256" key="6">
    <source>
        <dbReference type="ARBA" id="ARBA00023098"/>
    </source>
</evidence>
<dbReference type="InterPro" id="IPR044851">
    <property type="entry name" value="Wax_synthase"/>
</dbReference>
<gene>
    <name evidence="12" type="primary">LOC105108406</name>
</gene>
<evidence type="ECO:0000256" key="2">
    <source>
        <dbReference type="ARBA" id="ARBA00007282"/>
    </source>
</evidence>
<feature type="transmembrane region" description="Helical" evidence="9">
    <location>
        <begin position="259"/>
        <end position="279"/>
    </location>
</feature>
<dbReference type="PANTHER" id="PTHR31595">
    <property type="entry name" value="LONG-CHAIN-ALCOHOL O-FATTY-ACYLTRANSFERASE 3-RELATED"/>
    <property type="match status" value="1"/>
</dbReference>
<keyword evidence="8" id="KW-0012">Acyltransferase</keyword>
<proteinExistence type="inferred from homology"/>
<dbReference type="PANTHER" id="PTHR31595:SF46">
    <property type="entry name" value="ACYL-COA--STEROL O-ACYLTRANSFERASE 1"/>
    <property type="match status" value="1"/>
</dbReference>